<proteinExistence type="predicted"/>
<dbReference type="AlphaFoldDB" id="J3P9A1"/>
<sequence length="343" mass="36296">MPKQRRDQTPPSPPSFTDGDEVGGGGGGDPTDLNDARTPFALFVRELAVRASQRLDGYGAAAAAADMGAYTRVYHELVCEWRHRGLWNDRWGAVPGHLWRGKELRGFLSMGTDRHPPLGLDSDPVIEGLDEFVSRTARVVTAAWLGNNGRDGGGGGDGAGATRTDDHDHDDELSPPPPPPPPGPNNPRTRPAGAAAPPIAIVTLPPYDPAAAKARERSVGGTVTLSVGRLDVDGALESPFSYLRDGHGVAAVRRRRGEQLRRLQHLGAAPREEDNAAGGSSSSSSSRAEVQQGIKRELDDDDEAADAGEAAARGPKRQATERGRGDGGRDGDAKEEQVSPAEW</sequence>
<protein>
    <submittedName>
        <fullName evidence="2 3">Uncharacterized protein</fullName>
    </submittedName>
</protein>
<feature type="compositionally biased region" description="Gly residues" evidence="1">
    <location>
        <begin position="149"/>
        <end position="159"/>
    </location>
</feature>
<dbReference type="RefSeq" id="XP_009226211.1">
    <property type="nucleotide sequence ID" value="XM_009227947.1"/>
</dbReference>
<evidence type="ECO:0000313" key="3">
    <source>
        <dbReference type="EnsemblFungi" id="EJT73237"/>
    </source>
</evidence>
<gene>
    <name evidence="3" type="primary">20350542</name>
    <name evidence="2" type="ORF">GGTG_10084</name>
</gene>
<evidence type="ECO:0000256" key="1">
    <source>
        <dbReference type="SAM" id="MobiDB-lite"/>
    </source>
</evidence>
<reference evidence="3" key="5">
    <citation type="submission" date="2018-04" db="UniProtKB">
        <authorList>
            <consortium name="EnsemblFungi"/>
        </authorList>
    </citation>
    <scope>IDENTIFICATION</scope>
    <source>
        <strain evidence="3">R3-111a-1</strain>
    </source>
</reference>
<reference evidence="2" key="3">
    <citation type="submission" date="2010-09" db="EMBL/GenBank/DDBJ databases">
        <title>Annotation of Gaeumannomyces graminis var. tritici R3-111a-1.</title>
        <authorList>
            <consortium name="The Broad Institute Genome Sequencing Platform"/>
            <person name="Ma L.-J."/>
            <person name="Dead R."/>
            <person name="Young S.K."/>
            <person name="Zeng Q."/>
            <person name="Gargeya S."/>
            <person name="Fitzgerald M."/>
            <person name="Haas B."/>
            <person name="Abouelleil A."/>
            <person name="Alvarado L."/>
            <person name="Arachchi H.M."/>
            <person name="Berlin A."/>
            <person name="Brown A."/>
            <person name="Chapman S.B."/>
            <person name="Chen Z."/>
            <person name="Dunbar C."/>
            <person name="Freedman E."/>
            <person name="Gearin G."/>
            <person name="Gellesch M."/>
            <person name="Goldberg J."/>
            <person name="Griggs A."/>
            <person name="Gujja S."/>
            <person name="Heiman D."/>
            <person name="Howarth C."/>
            <person name="Larson L."/>
            <person name="Lui A."/>
            <person name="MacDonald P.J.P."/>
            <person name="Mehta T."/>
            <person name="Montmayeur A."/>
            <person name="Murphy C."/>
            <person name="Neiman D."/>
            <person name="Pearson M."/>
            <person name="Priest M."/>
            <person name="Roberts A."/>
            <person name="Saif S."/>
            <person name="Shea T."/>
            <person name="Shenoy N."/>
            <person name="Sisk P."/>
            <person name="Stolte C."/>
            <person name="Sykes S."/>
            <person name="Yandava C."/>
            <person name="Wortman J."/>
            <person name="Nusbaum C."/>
            <person name="Birren B."/>
        </authorList>
    </citation>
    <scope>NUCLEOTIDE SEQUENCE</scope>
    <source>
        <strain evidence="2">R3-111a-1</strain>
    </source>
</reference>
<dbReference type="EnsemblFungi" id="EJT73237">
    <property type="protein sequence ID" value="EJT73237"/>
    <property type="gene ID" value="GGTG_10084"/>
</dbReference>
<feature type="region of interest" description="Disordered" evidence="1">
    <location>
        <begin position="145"/>
        <end position="194"/>
    </location>
</feature>
<reference evidence="3" key="4">
    <citation type="journal article" date="2015" name="G3 (Bethesda)">
        <title>Genome sequences of three phytopathogenic species of the Magnaporthaceae family of fungi.</title>
        <authorList>
            <person name="Okagaki L.H."/>
            <person name="Nunes C.C."/>
            <person name="Sailsbery J."/>
            <person name="Clay B."/>
            <person name="Brown D."/>
            <person name="John T."/>
            <person name="Oh Y."/>
            <person name="Young N."/>
            <person name="Fitzgerald M."/>
            <person name="Haas B.J."/>
            <person name="Zeng Q."/>
            <person name="Young S."/>
            <person name="Adiconis X."/>
            <person name="Fan L."/>
            <person name="Levin J.Z."/>
            <person name="Mitchell T.K."/>
            <person name="Okubara P.A."/>
            <person name="Farman M.L."/>
            <person name="Kohn L.M."/>
            <person name="Birren B."/>
            <person name="Ma L.-J."/>
            <person name="Dean R.A."/>
        </authorList>
    </citation>
    <scope>NUCLEOTIDE SEQUENCE</scope>
    <source>
        <strain evidence="3">R3-111a-1</strain>
    </source>
</reference>
<reference evidence="4" key="1">
    <citation type="submission" date="2010-07" db="EMBL/GenBank/DDBJ databases">
        <title>The genome sequence of Gaeumannomyces graminis var. tritici strain R3-111a-1.</title>
        <authorList>
            <consortium name="The Broad Institute Genome Sequencing Platform"/>
            <person name="Ma L.-J."/>
            <person name="Dead R."/>
            <person name="Young S."/>
            <person name="Zeng Q."/>
            <person name="Koehrsen M."/>
            <person name="Alvarado L."/>
            <person name="Berlin A."/>
            <person name="Chapman S.B."/>
            <person name="Chen Z."/>
            <person name="Freedman E."/>
            <person name="Gellesch M."/>
            <person name="Goldberg J."/>
            <person name="Griggs A."/>
            <person name="Gujja S."/>
            <person name="Heilman E.R."/>
            <person name="Heiman D."/>
            <person name="Hepburn T."/>
            <person name="Howarth C."/>
            <person name="Jen D."/>
            <person name="Larson L."/>
            <person name="Mehta T."/>
            <person name="Neiman D."/>
            <person name="Pearson M."/>
            <person name="Roberts A."/>
            <person name="Saif S."/>
            <person name="Shea T."/>
            <person name="Shenoy N."/>
            <person name="Sisk P."/>
            <person name="Stolte C."/>
            <person name="Sykes S."/>
            <person name="Walk T."/>
            <person name="White J."/>
            <person name="Yandava C."/>
            <person name="Haas B."/>
            <person name="Nusbaum C."/>
            <person name="Birren B."/>
        </authorList>
    </citation>
    <scope>NUCLEOTIDE SEQUENCE [LARGE SCALE GENOMIC DNA]</scope>
    <source>
        <strain evidence="4">R3-111a-1</strain>
    </source>
</reference>
<dbReference type="VEuPathDB" id="FungiDB:GGTG_10084"/>
<feature type="compositionally biased region" description="Basic and acidic residues" evidence="1">
    <location>
        <begin position="163"/>
        <end position="172"/>
    </location>
</feature>
<feature type="compositionally biased region" description="Basic and acidic residues" evidence="1">
    <location>
        <begin position="318"/>
        <end position="337"/>
    </location>
</feature>
<evidence type="ECO:0000313" key="4">
    <source>
        <dbReference type="Proteomes" id="UP000006039"/>
    </source>
</evidence>
<dbReference type="HOGENOM" id="CLU_809030_0_0_1"/>
<feature type="region of interest" description="Disordered" evidence="1">
    <location>
        <begin position="1"/>
        <end position="35"/>
    </location>
</feature>
<dbReference type="OrthoDB" id="5401786at2759"/>
<dbReference type="GeneID" id="20350542"/>
<dbReference type="EMBL" id="GL385399">
    <property type="protein sequence ID" value="EJT73237.1"/>
    <property type="molecule type" value="Genomic_DNA"/>
</dbReference>
<reference evidence="2" key="2">
    <citation type="submission" date="2010-07" db="EMBL/GenBank/DDBJ databases">
        <authorList>
            <consortium name="The Broad Institute Genome Sequencing Platform"/>
            <consortium name="Broad Institute Genome Sequencing Center for Infectious Disease"/>
            <person name="Ma L.-J."/>
            <person name="Dead R."/>
            <person name="Young S."/>
            <person name="Zeng Q."/>
            <person name="Koehrsen M."/>
            <person name="Alvarado L."/>
            <person name="Berlin A."/>
            <person name="Chapman S.B."/>
            <person name="Chen Z."/>
            <person name="Freedman E."/>
            <person name="Gellesch M."/>
            <person name="Goldberg J."/>
            <person name="Griggs A."/>
            <person name="Gujja S."/>
            <person name="Heilman E.R."/>
            <person name="Heiman D."/>
            <person name="Hepburn T."/>
            <person name="Howarth C."/>
            <person name="Jen D."/>
            <person name="Larson L."/>
            <person name="Mehta T."/>
            <person name="Neiman D."/>
            <person name="Pearson M."/>
            <person name="Roberts A."/>
            <person name="Saif S."/>
            <person name="Shea T."/>
            <person name="Shenoy N."/>
            <person name="Sisk P."/>
            <person name="Stolte C."/>
            <person name="Sykes S."/>
            <person name="Walk T."/>
            <person name="White J."/>
            <person name="Yandava C."/>
            <person name="Haas B."/>
            <person name="Nusbaum C."/>
            <person name="Birren B."/>
        </authorList>
    </citation>
    <scope>NUCLEOTIDE SEQUENCE</scope>
    <source>
        <strain evidence="2">R3-111a-1</strain>
    </source>
</reference>
<dbReference type="Proteomes" id="UP000006039">
    <property type="component" value="Unassembled WGS sequence"/>
</dbReference>
<accession>J3P9A1</accession>
<evidence type="ECO:0000313" key="2">
    <source>
        <dbReference type="EMBL" id="EJT73237.1"/>
    </source>
</evidence>
<keyword evidence="4" id="KW-1185">Reference proteome</keyword>
<name>J3P9A1_GAET3</name>
<organism evidence="2">
    <name type="scientific">Gaeumannomyces tritici (strain R3-111a-1)</name>
    <name type="common">Wheat and barley take-all root rot fungus</name>
    <name type="synonym">Gaeumannomyces graminis var. tritici</name>
    <dbReference type="NCBI Taxonomy" id="644352"/>
    <lineage>
        <taxon>Eukaryota</taxon>
        <taxon>Fungi</taxon>
        <taxon>Dikarya</taxon>
        <taxon>Ascomycota</taxon>
        <taxon>Pezizomycotina</taxon>
        <taxon>Sordariomycetes</taxon>
        <taxon>Sordariomycetidae</taxon>
        <taxon>Magnaporthales</taxon>
        <taxon>Magnaporthaceae</taxon>
        <taxon>Gaeumannomyces</taxon>
    </lineage>
</organism>
<feature type="compositionally biased region" description="Pro residues" evidence="1">
    <location>
        <begin position="174"/>
        <end position="185"/>
    </location>
</feature>
<feature type="region of interest" description="Disordered" evidence="1">
    <location>
        <begin position="213"/>
        <end position="343"/>
    </location>
</feature>